<dbReference type="InterPro" id="IPR056783">
    <property type="entry name" value="PSF1_C"/>
</dbReference>
<feature type="domain" description="GINS subunit" evidence="6">
    <location>
        <begin position="44"/>
        <end position="128"/>
    </location>
</feature>
<dbReference type="Pfam" id="PF05916">
    <property type="entry name" value="Sld5"/>
    <property type="match status" value="1"/>
</dbReference>
<dbReference type="EMBL" id="LODT01000028">
    <property type="protein sequence ID" value="KYQ93315.1"/>
    <property type="molecule type" value="Genomic_DNA"/>
</dbReference>
<name>A0A151ZHC9_TIELA</name>
<dbReference type="OrthoDB" id="10252587at2759"/>
<protein>
    <recommendedName>
        <fullName evidence="5">DNA replication complex GINS protein PSF1</fullName>
    </recommendedName>
</protein>
<dbReference type="STRING" id="361077.A0A151ZHC9"/>
<dbReference type="Gene3D" id="1.20.58.1030">
    <property type="match status" value="1"/>
</dbReference>
<comment type="function">
    <text evidence="5">Required for correct functioning of the GINS complex, a complex that plays an essential role in the initiation of DNA replication, and progression of DNA replication forks. GINS complex seems to bind preferentially to single-stranded DNA.</text>
</comment>
<evidence type="ECO:0000256" key="2">
    <source>
        <dbReference type="ARBA" id="ARBA00006677"/>
    </source>
</evidence>
<evidence type="ECO:0000259" key="7">
    <source>
        <dbReference type="Pfam" id="PF24997"/>
    </source>
</evidence>
<keyword evidence="4 5" id="KW-0539">Nucleus</keyword>
<dbReference type="GO" id="GO:1902983">
    <property type="term" value="P:DNA strand elongation involved in mitotic DNA replication"/>
    <property type="evidence" value="ECO:0007669"/>
    <property type="project" value="TreeGrafter"/>
</dbReference>
<comment type="caution">
    <text evidence="8">The sequence shown here is derived from an EMBL/GenBank/DDBJ whole genome shotgun (WGS) entry which is preliminary data.</text>
</comment>
<dbReference type="InterPro" id="IPR021151">
    <property type="entry name" value="GINS_A"/>
</dbReference>
<gene>
    <name evidence="8" type="ORF">DLAC_05983</name>
</gene>
<dbReference type="PANTHER" id="PTHR12914">
    <property type="entry name" value="PARTNER OF SLD5"/>
    <property type="match status" value="1"/>
</dbReference>
<dbReference type="Pfam" id="PF24997">
    <property type="entry name" value="PSF1_C"/>
    <property type="match status" value="1"/>
</dbReference>
<dbReference type="SUPFAM" id="SSF158573">
    <property type="entry name" value="GINS helical bundle-like"/>
    <property type="match status" value="1"/>
</dbReference>
<reference evidence="8 9" key="1">
    <citation type="submission" date="2015-12" db="EMBL/GenBank/DDBJ databases">
        <title>Dictyostelia acquired genes for synthesis and detection of signals that induce cell-type specialization by lateral gene transfer from prokaryotes.</title>
        <authorList>
            <person name="Gloeckner G."/>
            <person name="Schaap P."/>
        </authorList>
    </citation>
    <scope>NUCLEOTIDE SEQUENCE [LARGE SCALE GENOMIC DNA]</scope>
    <source>
        <strain evidence="8 9">TK</strain>
    </source>
</reference>
<evidence type="ECO:0000256" key="4">
    <source>
        <dbReference type="ARBA" id="ARBA00023242"/>
    </source>
</evidence>
<dbReference type="AlphaFoldDB" id="A0A151ZHC9"/>
<evidence type="ECO:0000256" key="1">
    <source>
        <dbReference type="ARBA" id="ARBA00004123"/>
    </source>
</evidence>
<comment type="subunit">
    <text evidence="5">Component of the GINS complex.</text>
</comment>
<proteinExistence type="inferred from homology"/>
<dbReference type="Proteomes" id="UP000076078">
    <property type="component" value="Unassembled WGS sequence"/>
</dbReference>
<evidence type="ECO:0000259" key="6">
    <source>
        <dbReference type="Pfam" id="PF05916"/>
    </source>
</evidence>
<feature type="domain" description="DNA replication complex GINS protein PSF1 C-terminal" evidence="7">
    <location>
        <begin position="141"/>
        <end position="192"/>
    </location>
</feature>
<keyword evidence="3 5" id="KW-0235">DNA replication</keyword>
<dbReference type="FunCoup" id="A0A151ZHC9">
    <property type="interactions" value="287"/>
</dbReference>
<dbReference type="InterPro" id="IPR005339">
    <property type="entry name" value="GINS_Psf1"/>
</dbReference>
<dbReference type="CDD" id="cd11710">
    <property type="entry name" value="GINS_A_psf1"/>
    <property type="match status" value="1"/>
</dbReference>
<comment type="similarity">
    <text evidence="2 5">Belongs to the GINS1/PSF1 family.</text>
</comment>
<keyword evidence="9" id="KW-1185">Reference proteome</keyword>
<dbReference type="PANTHER" id="PTHR12914:SF2">
    <property type="entry name" value="DNA REPLICATION COMPLEX GINS PROTEIN PSF1"/>
    <property type="match status" value="1"/>
</dbReference>
<dbReference type="InParanoid" id="A0A151ZHC9"/>
<dbReference type="OMA" id="MFCEKAT"/>
<evidence type="ECO:0000313" key="9">
    <source>
        <dbReference type="Proteomes" id="UP000076078"/>
    </source>
</evidence>
<evidence type="ECO:0000313" key="8">
    <source>
        <dbReference type="EMBL" id="KYQ93315.1"/>
    </source>
</evidence>
<dbReference type="InterPro" id="IPR036224">
    <property type="entry name" value="GINS_bundle-like_dom_sf"/>
</dbReference>
<dbReference type="GO" id="GO:0000811">
    <property type="term" value="C:GINS complex"/>
    <property type="evidence" value="ECO:0007669"/>
    <property type="project" value="UniProtKB-UniRule"/>
</dbReference>
<accession>A0A151ZHC9</accession>
<organism evidence="8 9">
    <name type="scientific">Tieghemostelium lacteum</name>
    <name type="common">Slime mold</name>
    <name type="synonym">Dictyostelium lacteum</name>
    <dbReference type="NCBI Taxonomy" id="361077"/>
    <lineage>
        <taxon>Eukaryota</taxon>
        <taxon>Amoebozoa</taxon>
        <taxon>Evosea</taxon>
        <taxon>Eumycetozoa</taxon>
        <taxon>Dictyostelia</taxon>
        <taxon>Dictyosteliales</taxon>
        <taxon>Raperosteliaceae</taxon>
        <taxon>Tieghemostelium</taxon>
    </lineage>
</organism>
<evidence type="ECO:0000256" key="3">
    <source>
        <dbReference type="ARBA" id="ARBA00022705"/>
    </source>
</evidence>
<comment type="subcellular location">
    <subcellularLocation>
        <location evidence="1 5">Nucleus</location>
    </subcellularLocation>
</comment>
<sequence>MFTEKAIEILKELKRSETIPPYNSTTISKTIEEICALYTEYYETVTENKTLKTTPYFLAHTYVFHSSAARNKRCILAYLMERSKRIREFRWNSGGGLLSVNLKENMSQDELDYFNDYDKLLNEYHTNVGLDLTIDTEQPPKELFIEVRVLKELGQVVLNSGGTVNLHLNTTHFLRRSDVGGLISQGVLEHII</sequence>
<evidence type="ECO:0000256" key="5">
    <source>
        <dbReference type="RuleBase" id="RU368085"/>
    </source>
</evidence>
<dbReference type="CDD" id="cd21696">
    <property type="entry name" value="GINS_B_Psf1"/>
    <property type="match status" value="1"/>
</dbReference>